<reference evidence="1" key="1">
    <citation type="submission" date="2022-11" db="EMBL/GenBank/DDBJ databases">
        <title>Genome Sequence of Nemania bipapillata.</title>
        <authorList>
            <person name="Buettner E."/>
        </authorList>
    </citation>
    <scope>NUCLEOTIDE SEQUENCE</scope>
    <source>
        <strain evidence="1">CP14</strain>
    </source>
</reference>
<name>A0ACC2ITD9_9PEZI</name>
<dbReference type="EMBL" id="JAPESX010001006">
    <property type="protein sequence ID" value="KAJ8118489.1"/>
    <property type="molecule type" value="Genomic_DNA"/>
</dbReference>
<accession>A0ACC2ITD9</accession>
<proteinExistence type="predicted"/>
<keyword evidence="2" id="KW-1185">Reference proteome</keyword>
<evidence type="ECO:0000313" key="1">
    <source>
        <dbReference type="EMBL" id="KAJ8118489.1"/>
    </source>
</evidence>
<sequence>MPDENGISTITTRTDADGNVTIIGDEMPSLEAMLQSSLQDSCSSSRDLLELLEDLVITKWDDFFETLGLELSAGSVDTMALFSQTLNSLERNLGVSRQRHKVKHRPVEMLPDTYPLLTTKSATAEWEVLLSQLDRRAQLLHHLSPVIPSVEIPVRRLSAETNAAADLGILPADARGAPCNSKSGENRNGDMDLSTSDENQRSLNRVAYLGGVLLPFSIVSGILAIQEPYGPGNSQFWVFWAVTVPLVLITLAVMYADSIRKAEVWIEVTTASGNSNDPGTGSDLPGSSLSIPDLEFSLPARLSAQPIFFSPPPAAVVVEDGDDTNVDGRQGEPDRIVEKRHWRNTAAQHDTEAGPSKAEWARKKKWRKEQLGWMGAFATLFRLYKVKKGAPPGHLRRG</sequence>
<comment type="caution">
    <text evidence="1">The sequence shown here is derived from an EMBL/GenBank/DDBJ whole genome shotgun (WGS) entry which is preliminary data.</text>
</comment>
<evidence type="ECO:0000313" key="2">
    <source>
        <dbReference type="Proteomes" id="UP001153334"/>
    </source>
</evidence>
<protein>
    <submittedName>
        <fullName evidence="1">Uncharacterized protein</fullName>
    </submittedName>
</protein>
<gene>
    <name evidence="1" type="ORF">ONZ43_g3977</name>
</gene>
<organism evidence="1 2">
    <name type="scientific">Nemania bipapillata</name>
    <dbReference type="NCBI Taxonomy" id="110536"/>
    <lineage>
        <taxon>Eukaryota</taxon>
        <taxon>Fungi</taxon>
        <taxon>Dikarya</taxon>
        <taxon>Ascomycota</taxon>
        <taxon>Pezizomycotina</taxon>
        <taxon>Sordariomycetes</taxon>
        <taxon>Xylariomycetidae</taxon>
        <taxon>Xylariales</taxon>
        <taxon>Xylariaceae</taxon>
        <taxon>Nemania</taxon>
    </lineage>
</organism>
<dbReference type="Proteomes" id="UP001153334">
    <property type="component" value="Unassembled WGS sequence"/>
</dbReference>